<dbReference type="PANTHER" id="PTHR30250">
    <property type="entry name" value="PST FAMILY PREDICTED COLANIC ACID TRANSPORTER"/>
    <property type="match status" value="1"/>
</dbReference>
<evidence type="ECO:0000256" key="3">
    <source>
        <dbReference type="ARBA" id="ARBA00022692"/>
    </source>
</evidence>
<evidence type="ECO:0000256" key="4">
    <source>
        <dbReference type="ARBA" id="ARBA00022989"/>
    </source>
</evidence>
<accession>A0A7G9QUE9</accession>
<name>A0A7G9QUE9_9GAMM</name>
<evidence type="ECO:0000313" key="7">
    <source>
        <dbReference type="EMBL" id="QNN46974.1"/>
    </source>
</evidence>
<dbReference type="Pfam" id="PF01943">
    <property type="entry name" value="Polysacc_synt"/>
    <property type="match status" value="1"/>
</dbReference>
<proteinExistence type="predicted"/>
<evidence type="ECO:0000256" key="6">
    <source>
        <dbReference type="SAM" id="Phobius"/>
    </source>
</evidence>
<evidence type="ECO:0008006" key="9">
    <source>
        <dbReference type="Google" id="ProtNLM"/>
    </source>
</evidence>
<comment type="subcellular location">
    <subcellularLocation>
        <location evidence="1">Cell membrane</location>
        <topology evidence="1">Multi-pass membrane protein</topology>
    </subcellularLocation>
</comment>
<evidence type="ECO:0000313" key="8">
    <source>
        <dbReference type="Proteomes" id="UP000515977"/>
    </source>
</evidence>
<evidence type="ECO:0000256" key="2">
    <source>
        <dbReference type="ARBA" id="ARBA00022475"/>
    </source>
</evidence>
<feature type="transmembrane region" description="Helical" evidence="6">
    <location>
        <begin position="327"/>
        <end position="352"/>
    </location>
</feature>
<evidence type="ECO:0000256" key="1">
    <source>
        <dbReference type="ARBA" id="ARBA00004651"/>
    </source>
</evidence>
<dbReference type="KEGG" id="tbv:H9L17_02035"/>
<dbReference type="EMBL" id="CP060711">
    <property type="protein sequence ID" value="QNN46974.1"/>
    <property type="molecule type" value="Genomic_DNA"/>
</dbReference>
<dbReference type="PANTHER" id="PTHR30250:SF11">
    <property type="entry name" value="O-ANTIGEN TRANSPORTER-RELATED"/>
    <property type="match status" value="1"/>
</dbReference>
<reference evidence="7 8" key="1">
    <citation type="submission" date="2020-08" db="EMBL/GenBank/DDBJ databases">
        <title>Genome sequence of Thermomonas brevis KACC 16975T.</title>
        <authorList>
            <person name="Hyun D.-W."/>
            <person name="Bae J.-W."/>
        </authorList>
    </citation>
    <scope>NUCLEOTIDE SEQUENCE [LARGE SCALE GENOMIC DNA]</scope>
    <source>
        <strain evidence="7 8">KACC 16975</strain>
    </source>
</reference>
<feature type="transmembrane region" description="Helical" evidence="6">
    <location>
        <begin position="292"/>
        <end position="315"/>
    </location>
</feature>
<feature type="transmembrane region" description="Helical" evidence="6">
    <location>
        <begin position="181"/>
        <end position="202"/>
    </location>
</feature>
<gene>
    <name evidence="7" type="ORF">H9L17_02035</name>
</gene>
<keyword evidence="3 6" id="KW-0812">Transmembrane</keyword>
<sequence>MSFALALKRAVLARRSGGLQLLLMYLSQAINAVFPLLIAPLVVRKAGVPEFGSYSLMLVASQAALLVSEYSFDAVGPRLLAAKPRNVAESDIGRAVLRNKLALFPLALLVWISGCVMLRIEITLPAFAGGVLVLLGTALQANWYLVATHRAKYVAIFNLLGRLVALTLIVAALSLKLGPGWLLFGTGAGMFAAGAVVSVKTLGFQTRTSLMPSVSLLGQGRSAFLATAGASLQNLVGVGLAGMLGGASGAGAYAATDRIARSASGSLKPFFLTIYPRMAKMHVDSPAKATRLAALMAAIWLIAAAPLVLATYLWGEKLLLLLYGQPIPGAAPILTILVGWLAFGVANNFLGIQGLLAGGRDRQYLHAIWSGLAMTALFAGACLLLRLPVVDAALAVLVGEAVVFVALALKFWNMR</sequence>
<dbReference type="GO" id="GO:0005886">
    <property type="term" value="C:plasma membrane"/>
    <property type="evidence" value="ECO:0007669"/>
    <property type="project" value="UniProtKB-SubCell"/>
</dbReference>
<keyword evidence="8" id="KW-1185">Reference proteome</keyword>
<dbReference type="Proteomes" id="UP000515977">
    <property type="component" value="Chromosome"/>
</dbReference>
<evidence type="ECO:0000256" key="5">
    <source>
        <dbReference type="ARBA" id="ARBA00023136"/>
    </source>
</evidence>
<feature type="transmembrane region" description="Helical" evidence="6">
    <location>
        <begin position="392"/>
        <end position="412"/>
    </location>
</feature>
<keyword evidence="5 6" id="KW-0472">Membrane</keyword>
<feature type="transmembrane region" description="Helical" evidence="6">
    <location>
        <begin position="54"/>
        <end position="80"/>
    </location>
</feature>
<dbReference type="RefSeq" id="WP_187570722.1">
    <property type="nucleotide sequence ID" value="NZ_CP060711.1"/>
</dbReference>
<feature type="transmembrane region" description="Helical" evidence="6">
    <location>
        <begin position="364"/>
        <end position="386"/>
    </location>
</feature>
<feature type="transmembrane region" description="Helical" evidence="6">
    <location>
        <begin position="126"/>
        <end position="146"/>
    </location>
</feature>
<organism evidence="7 8">
    <name type="scientific">Thermomonas brevis</name>
    <dbReference type="NCBI Taxonomy" id="215691"/>
    <lineage>
        <taxon>Bacteria</taxon>
        <taxon>Pseudomonadati</taxon>
        <taxon>Pseudomonadota</taxon>
        <taxon>Gammaproteobacteria</taxon>
        <taxon>Lysobacterales</taxon>
        <taxon>Lysobacteraceae</taxon>
        <taxon>Thermomonas</taxon>
    </lineage>
</organism>
<dbReference type="AlphaFoldDB" id="A0A7G9QUE9"/>
<dbReference type="InterPro" id="IPR002797">
    <property type="entry name" value="Polysacc_synth"/>
</dbReference>
<feature type="transmembrane region" description="Helical" evidence="6">
    <location>
        <begin position="101"/>
        <end position="120"/>
    </location>
</feature>
<keyword evidence="4 6" id="KW-1133">Transmembrane helix</keyword>
<protein>
    <recommendedName>
        <fullName evidence="9">Oligosaccharide flippase family protein</fullName>
    </recommendedName>
</protein>
<keyword evidence="2" id="KW-1003">Cell membrane</keyword>
<feature type="transmembrane region" description="Helical" evidence="6">
    <location>
        <begin position="21"/>
        <end position="42"/>
    </location>
</feature>
<feature type="transmembrane region" description="Helical" evidence="6">
    <location>
        <begin position="153"/>
        <end position="175"/>
    </location>
</feature>
<dbReference type="InterPro" id="IPR050833">
    <property type="entry name" value="Poly_Biosynth_Transport"/>
</dbReference>